<dbReference type="SUPFAM" id="SSF56112">
    <property type="entry name" value="Protein kinase-like (PK-like)"/>
    <property type="match status" value="1"/>
</dbReference>
<sequence>MLPLDLKEFQEKVSTHLRPWQRSFQFWVRAVDIYTGYKVFQVRVNFEKDAEKREAMWEKQHEVAADKIYNMCSDLGGFFLKVAQIIGKPDLAPAAWVRRLVTLCDQAPATPYNAIKVVLEKELGQGVDEVFDRFDINPLGSASIAQVHRARLKGDKTDVVVKIQHPGVQDLMMTDIRNLQAFALYMQKTDIKFDLYSVTKEMEKQIGYEFNFLREADAMENIRRFLYENNKKTPVIVPQVIRNMFTRRVLVMEYIDGIPILKLGDEMAKRGINPGGKVAAAAKQNILKSLTLAYGQMILGSGFFHADPHPGNILICRGSDVALLDYGQVKDLPEQLRLGYASLVLAIADNDPIKASESYRELGINTLSKCEDEQKEMLRLAQTMFDTKLPPGVTMLQPFSEESSIKKIAVQAFPEELFSVLRTVHLLRGLSVGLGINYSCAEQWRPIAEEALYLAGRLKGDIIMY</sequence>
<dbReference type="GO" id="GO:0005524">
    <property type="term" value="F:ATP binding"/>
    <property type="evidence" value="ECO:0007669"/>
    <property type="project" value="InterPro"/>
</dbReference>
<organism evidence="2">
    <name type="scientific">Sesamum calycinum</name>
    <dbReference type="NCBI Taxonomy" id="2727403"/>
    <lineage>
        <taxon>Eukaryota</taxon>
        <taxon>Viridiplantae</taxon>
        <taxon>Streptophyta</taxon>
        <taxon>Embryophyta</taxon>
        <taxon>Tracheophyta</taxon>
        <taxon>Spermatophyta</taxon>
        <taxon>Magnoliopsida</taxon>
        <taxon>eudicotyledons</taxon>
        <taxon>Gunneridae</taxon>
        <taxon>Pentapetalae</taxon>
        <taxon>asterids</taxon>
        <taxon>lamiids</taxon>
        <taxon>Lamiales</taxon>
        <taxon>Pedaliaceae</taxon>
        <taxon>Sesamum</taxon>
    </lineage>
</organism>
<keyword evidence="2" id="KW-0418">Kinase</keyword>
<dbReference type="PANTHER" id="PTHR43173">
    <property type="entry name" value="ABC1 FAMILY PROTEIN"/>
    <property type="match status" value="1"/>
</dbReference>
<dbReference type="InterPro" id="IPR004147">
    <property type="entry name" value="ABC1_dom"/>
</dbReference>
<feature type="domain" description="Protein kinase" evidence="1">
    <location>
        <begin position="133"/>
        <end position="465"/>
    </location>
</feature>
<dbReference type="AlphaFoldDB" id="A0AAW2NHF8"/>
<comment type="caution">
    <text evidence="2">The sequence shown here is derived from an EMBL/GenBank/DDBJ whole genome shotgun (WGS) entry which is preliminary data.</text>
</comment>
<gene>
    <name evidence="2" type="ORF">Scaly_1903900</name>
</gene>
<accession>A0AAW2NHF8</accession>
<reference evidence="2" key="2">
    <citation type="journal article" date="2024" name="Plant">
        <title>Genomic evolution and insights into agronomic trait innovations of Sesamum species.</title>
        <authorList>
            <person name="Miao H."/>
            <person name="Wang L."/>
            <person name="Qu L."/>
            <person name="Liu H."/>
            <person name="Sun Y."/>
            <person name="Le M."/>
            <person name="Wang Q."/>
            <person name="Wei S."/>
            <person name="Zheng Y."/>
            <person name="Lin W."/>
            <person name="Duan Y."/>
            <person name="Cao H."/>
            <person name="Xiong S."/>
            <person name="Wang X."/>
            <person name="Wei L."/>
            <person name="Li C."/>
            <person name="Ma Q."/>
            <person name="Ju M."/>
            <person name="Zhao R."/>
            <person name="Li G."/>
            <person name="Mu C."/>
            <person name="Tian Q."/>
            <person name="Mei H."/>
            <person name="Zhang T."/>
            <person name="Gao T."/>
            <person name="Zhang H."/>
        </authorList>
    </citation>
    <scope>NUCLEOTIDE SEQUENCE</scope>
    <source>
        <strain evidence="2">KEN8</strain>
    </source>
</reference>
<dbReference type="GO" id="GO:0004672">
    <property type="term" value="F:protein kinase activity"/>
    <property type="evidence" value="ECO:0007669"/>
    <property type="project" value="InterPro"/>
</dbReference>
<dbReference type="InterPro" id="IPR000719">
    <property type="entry name" value="Prot_kinase_dom"/>
</dbReference>
<reference evidence="2" key="1">
    <citation type="submission" date="2020-06" db="EMBL/GenBank/DDBJ databases">
        <authorList>
            <person name="Li T."/>
            <person name="Hu X."/>
            <person name="Zhang T."/>
            <person name="Song X."/>
            <person name="Zhang H."/>
            <person name="Dai N."/>
            <person name="Sheng W."/>
            <person name="Hou X."/>
            <person name="Wei L."/>
        </authorList>
    </citation>
    <scope>NUCLEOTIDE SEQUENCE</scope>
    <source>
        <strain evidence="2">KEN8</strain>
        <tissue evidence="2">Leaf</tissue>
    </source>
</reference>
<dbReference type="PROSITE" id="PS50011">
    <property type="entry name" value="PROTEIN_KINASE_DOM"/>
    <property type="match status" value="1"/>
</dbReference>
<dbReference type="InterPro" id="IPR051130">
    <property type="entry name" value="Mito_struct-func_regulator"/>
</dbReference>
<dbReference type="InterPro" id="IPR011009">
    <property type="entry name" value="Kinase-like_dom_sf"/>
</dbReference>
<dbReference type="PANTHER" id="PTHR43173:SF12">
    <property type="entry name" value="PROTEIN KINASE SUPERFAMILY PROTEIN"/>
    <property type="match status" value="1"/>
</dbReference>
<dbReference type="EMBL" id="JACGWM010000011">
    <property type="protein sequence ID" value="KAL0342413.1"/>
    <property type="molecule type" value="Genomic_DNA"/>
</dbReference>
<evidence type="ECO:0000313" key="2">
    <source>
        <dbReference type="EMBL" id="KAL0342413.1"/>
    </source>
</evidence>
<keyword evidence="2" id="KW-0808">Transferase</keyword>
<dbReference type="Pfam" id="PF03109">
    <property type="entry name" value="ABC1"/>
    <property type="match status" value="1"/>
</dbReference>
<dbReference type="CDD" id="cd05121">
    <property type="entry name" value="ABC1_ADCK3-like"/>
    <property type="match status" value="1"/>
</dbReference>
<evidence type="ECO:0000259" key="1">
    <source>
        <dbReference type="PROSITE" id="PS50011"/>
    </source>
</evidence>
<protein>
    <submittedName>
        <fullName evidence="2">Protein ACTIVITY OF BC1 COMPLEX kinase, chloroplastic</fullName>
    </submittedName>
</protein>
<proteinExistence type="predicted"/>
<name>A0AAW2NHF8_9LAMI</name>
<dbReference type="Gene3D" id="1.10.510.10">
    <property type="entry name" value="Transferase(Phosphotransferase) domain 1"/>
    <property type="match status" value="1"/>
</dbReference>